<name>A0A6J6U3Y8_9ZZZZ</name>
<proteinExistence type="predicted"/>
<dbReference type="EMBL" id="CAEZYQ010000017">
    <property type="protein sequence ID" value="CAB4754601.1"/>
    <property type="molecule type" value="Genomic_DNA"/>
</dbReference>
<accession>A0A6J6U3Y8</accession>
<dbReference type="AlphaFoldDB" id="A0A6J6U3Y8"/>
<organism evidence="1">
    <name type="scientific">freshwater metagenome</name>
    <dbReference type="NCBI Taxonomy" id="449393"/>
    <lineage>
        <taxon>unclassified sequences</taxon>
        <taxon>metagenomes</taxon>
        <taxon>ecological metagenomes</taxon>
    </lineage>
</organism>
<gene>
    <name evidence="1" type="ORF">UFOPK2761_02216</name>
</gene>
<evidence type="ECO:0000313" key="1">
    <source>
        <dbReference type="EMBL" id="CAB4754601.1"/>
    </source>
</evidence>
<reference evidence="1" key="1">
    <citation type="submission" date="2020-05" db="EMBL/GenBank/DDBJ databases">
        <authorList>
            <person name="Chiriac C."/>
            <person name="Salcher M."/>
            <person name="Ghai R."/>
            <person name="Kavagutti S V."/>
        </authorList>
    </citation>
    <scope>NUCLEOTIDE SEQUENCE</scope>
</reference>
<protein>
    <submittedName>
        <fullName evidence="1">Unannotated protein</fullName>
    </submittedName>
</protein>
<sequence length="184" mass="20029">MGLPWAWGTSPHELFMGLPCDAMVEGPTIHLDRAVDCAAPASWGYRWLSQLALAPYSYDLVDNLGRRSPTELDPATEVVEVGQRMATVYVVTGVEPGHSWTGRLSERGERLSGPLAVTYAAHPAGPDRCRLHCRMVVPGRTRAQRVRAAALAWGDLVMIRKQLHQLAHLAGRDAARASGAGWTP</sequence>